<evidence type="ECO:0000313" key="1">
    <source>
        <dbReference type="EMBL" id="KAK6791726.1"/>
    </source>
</evidence>
<sequence length="116" mass="12479">MLSAKDQDYVYSLFGAISHTQLAAITQVVVDVLTSKTNAHLNVPAGVKYIDYKVDISLIGHDIEIMIAPVSDHGRILKGDVAVDIVLKNEASGSRTALIMTKSVSDHDNTDAKIDS</sequence>
<protein>
    <submittedName>
        <fullName evidence="1">Uncharacterized protein</fullName>
    </submittedName>
</protein>
<accession>A0AAN8YH41</accession>
<reference evidence="1 2" key="1">
    <citation type="submission" date="2024-02" db="EMBL/GenBank/DDBJ databases">
        <title>de novo genome assembly of Solanum bulbocastanum strain 11H21.</title>
        <authorList>
            <person name="Hosaka A.J."/>
        </authorList>
    </citation>
    <scope>NUCLEOTIDE SEQUENCE [LARGE SCALE GENOMIC DNA]</scope>
    <source>
        <tissue evidence="1">Young leaves</tissue>
    </source>
</reference>
<gene>
    <name evidence="1" type="ORF">RDI58_010807</name>
</gene>
<organism evidence="1 2">
    <name type="scientific">Solanum bulbocastanum</name>
    <name type="common">Wild potato</name>
    <dbReference type="NCBI Taxonomy" id="147425"/>
    <lineage>
        <taxon>Eukaryota</taxon>
        <taxon>Viridiplantae</taxon>
        <taxon>Streptophyta</taxon>
        <taxon>Embryophyta</taxon>
        <taxon>Tracheophyta</taxon>
        <taxon>Spermatophyta</taxon>
        <taxon>Magnoliopsida</taxon>
        <taxon>eudicotyledons</taxon>
        <taxon>Gunneridae</taxon>
        <taxon>Pentapetalae</taxon>
        <taxon>asterids</taxon>
        <taxon>lamiids</taxon>
        <taxon>Solanales</taxon>
        <taxon>Solanaceae</taxon>
        <taxon>Solanoideae</taxon>
        <taxon>Solaneae</taxon>
        <taxon>Solanum</taxon>
    </lineage>
</organism>
<evidence type="ECO:0000313" key="2">
    <source>
        <dbReference type="Proteomes" id="UP001371456"/>
    </source>
</evidence>
<dbReference type="EMBL" id="JBANQN010000004">
    <property type="protein sequence ID" value="KAK6791726.1"/>
    <property type="molecule type" value="Genomic_DNA"/>
</dbReference>
<keyword evidence="2" id="KW-1185">Reference proteome</keyword>
<dbReference type="AlphaFoldDB" id="A0AAN8YH41"/>
<dbReference type="Proteomes" id="UP001371456">
    <property type="component" value="Unassembled WGS sequence"/>
</dbReference>
<comment type="caution">
    <text evidence="1">The sequence shown here is derived from an EMBL/GenBank/DDBJ whole genome shotgun (WGS) entry which is preliminary data.</text>
</comment>
<name>A0AAN8YH41_SOLBU</name>
<proteinExistence type="predicted"/>